<sequence>MVTNGEHTRTPLAASSWGVSVSPVHLSLCISPWIASNLSGSFTCSSHIDNSANSVVDEGNISLARPVSDPGDQFCGTGSAEMCQKGSKKMGGNACCQGVKSVKYMSAGKYCGVYKEVVGIDQYKQQEAKAIQWWTRSVRRRAQLSVHLEVPVVA</sequence>
<keyword evidence="2" id="KW-1185">Reference proteome</keyword>
<protein>
    <submittedName>
        <fullName evidence="1">Uncharacterized protein</fullName>
    </submittedName>
</protein>
<accession>A0A1E1KEV0</accession>
<evidence type="ECO:0000313" key="2">
    <source>
        <dbReference type="Proteomes" id="UP000178912"/>
    </source>
</evidence>
<gene>
    <name evidence="1" type="ORF">RAG0_05827</name>
</gene>
<proteinExistence type="predicted"/>
<name>A0A1E1KEV0_9HELO</name>
<dbReference type="EMBL" id="FJUX01000027">
    <property type="protein sequence ID" value="CZS96549.1"/>
    <property type="molecule type" value="Genomic_DNA"/>
</dbReference>
<dbReference type="Proteomes" id="UP000178912">
    <property type="component" value="Unassembled WGS sequence"/>
</dbReference>
<evidence type="ECO:0000313" key="1">
    <source>
        <dbReference type="EMBL" id="CZS96549.1"/>
    </source>
</evidence>
<dbReference type="AlphaFoldDB" id="A0A1E1KEV0"/>
<organism evidence="1 2">
    <name type="scientific">Rhynchosporium agropyri</name>
    <dbReference type="NCBI Taxonomy" id="914238"/>
    <lineage>
        <taxon>Eukaryota</taxon>
        <taxon>Fungi</taxon>
        <taxon>Dikarya</taxon>
        <taxon>Ascomycota</taxon>
        <taxon>Pezizomycotina</taxon>
        <taxon>Leotiomycetes</taxon>
        <taxon>Helotiales</taxon>
        <taxon>Ploettnerulaceae</taxon>
        <taxon>Rhynchosporium</taxon>
    </lineage>
</organism>
<reference evidence="2" key="1">
    <citation type="submission" date="2016-03" db="EMBL/GenBank/DDBJ databases">
        <authorList>
            <person name="Guldener U."/>
        </authorList>
    </citation>
    <scope>NUCLEOTIDE SEQUENCE [LARGE SCALE GENOMIC DNA]</scope>
    <source>
        <strain evidence="2">04CH-RAC-A.6.1</strain>
    </source>
</reference>